<feature type="domain" description="Fe2OG dioxygenase" evidence="7">
    <location>
        <begin position="87"/>
        <end position="199"/>
    </location>
</feature>
<evidence type="ECO:0000313" key="9">
    <source>
        <dbReference type="Proteomes" id="UP000468443"/>
    </source>
</evidence>
<keyword evidence="2" id="KW-0479">Metal-binding</keyword>
<keyword evidence="5" id="KW-0560">Oxidoreductase</keyword>
<keyword evidence="9" id="KW-1185">Reference proteome</keyword>
<dbReference type="GO" id="GO:0031418">
    <property type="term" value="F:L-ascorbic acid binding"/>
    <property type="evidence" value="ECO:0007669"/>
    <property type="project" value="UniProtKB-KW"/>
</dbReference>
<reference evidence="8 9" key="1">
    <citation type="submission" date="2020-01" db="EMBL/GenBank/DDBJ databases">
        <title>Muriicola jejuensis KCTC 22299.</title>
        <authorList>
            <person name="Wang G."/>
        </authorList>
    </citation>
    <scope>NUCLEOTIDE SEQUENCE [LARGE SCALE GENOMIC DNA]</scope>
    <source>
        <strain evidence="8 9">KCTC 22299</strain>
    </source>
</reference>
<dbReference type="Proteomes" id="UP000468443">
    <property type="component" value="Unassembled WGS sequence"/>
</dbReference>
<evidence type="ECO:0000256" key="3">
    <source>
        <dbReference type="ARBA" id="ARBA00022896"/>
    </source>
</evidence>
<dbReference type="SMART" id="SM00702">
    <property type="entry name" value="P4Hc"/>
    <property type="match status" value="1"/>
</dbReference>
<dbReference type="GO" id="GO:0008198">
    <property type="term" value="F:ferrous iron binding"/>
    <property type="evidence" value="ECO:0007669"/>
    <property type="project" value="TreeGrafter"/>
</dbReference>
<evidence type="ECO:0000256" key="1">
    <source>
        <dbReference type="ARBA" id="ARBA00001961"/>
    </source>
</evidence>
<dbReference type="EMBL" id="JAABOP010000004">
    <property type="protein sequence ID" value="NER11452.1"/>
    <property type="molecule type" value="Genomic_DNA"/>
</dbReference>
<keyword evidence="4" id="KW-0223">Dioxygenase</keyword>
<keyword evidence="3" id="KW-0847">Vitamin C</keyword>
<keyword evidence="6" id="KW-0408">Iron</keyword>
<sequence>MLDNHTLEQWLAWVDELSEKDFVVVDGFLKPDVLAEIKVGFETHLSSFTKAGIGAAHEQIIRQDIRGDYTYWLDRKRDIHMKMFWGLVDETLHIFNRYCYLSLSGYEFHYAVYPPGAGYEKHLDQFDHRSNRLITMVFYLNENWQKGDGGELEIFQKNGDTVIVEPLDARCVLFKSAEVPHRVLPSRKNRHSVSGWLLHQPSGLGQLFG</sequence>
<accession>A0A6P0UFQ2</accession>
<dbReference type="PANTHER" id="PTHR12907:SF26">
    <property type="entry name" value="HIF PROLYL HYDROXYLASE, ISOFORM C"/>
    <property type="match status" value="1"/>
</dbReference>
<proteinExistence type="predicted"/>
<comment type="cofactor">
    <cofactor evidence="1">
        <name>L-ascorbate</name>
        <dbReference type="ChEBI" id="CHEBI:38290"/>
    </cofactor>
</comment>
<dbReference type="InterPro" id="IPR006620">
    <property type="entry name" value="Pro_4_hyd_alph"/>
</dbReference>
<dbReference type="InterPro" id="IPR044862">
    <property type="entry name" value="Pro_4_hyd_alph_FE2OG_OXY"/>
</dbReference>
<dbReference type="AlphaFoldDB" id="A0A6P0UFQ2"/>
<dbReference type="InterPro" id="IPR005123">
    <property type="entry name" value="Oxoglu/Fe-dep_dioxygenase_dom"/>
</dbReference>
<dbReference type="PANTHER" id="PTHR12907">
    <property type="entry name" value="EGL NINE HOMOLOG-RELATED"/>
    <property type="match status" value="1"/>
</dbReference>
<evidence type="ECO:0000256" key="6">
    <source>
        <dbReference type="ARBA" id="ARBA00023004"/>
    </source>
</evidence>
<evidence type="ECO:0000256" key="5">
    <source>
        <dbReference type="ARBA" id="ARBA00023002"/>
    </source>
</evidence>
<dbReference type="GO" id="GO:0031543">
    <property type="term" value="F:peptidyl-proline dioxygenase activity"/>
    <property type="evidence" value="ECO:0007669"/>
    <property type="project" value="TreeGrafter"/>
</dbReference>
<protein>
    <submittedName>
        <fullName evidence="8">2OG-Fe(II) oxygenase</fullName>
    </submittedName>
</protein>
<dbReference type="GO" id="GO:0071456">
    <property type="term" value="P:cellular response to hypoxia"/>
    <property type="evidence" value="ECO:0007669"/>
    <property type="project" value="TreeGrafter"/>
</dbReference>
<dbReference type="Pfam" id="PF13640">
    <property type="entry name" value="2OG-FeII_Oxy_3"/>
    <property type="match status" value="1"/>
</dbReference>
<dbReference type="InterPro" id="IPR051559">
    <property type="entry name" value="HIF_prolyl_hydroxylases"/>
</dbReference>
<evidence type="ECO:0000256" key="4">
    <source>
        <dbReference type="ARBA" id="ARBA00022964"/>
    </source>
</evidence>
<evidence type="ECO:0000313" key="8">
    <source>
        <dbReference type="EMBL" id="NER11452.1"/>
    </source>
</evidence>
<dbReference type="PROSITE" id="PS51471">
    <property type="entry name" value="FE2OG_OXY"/>
    <property type="match status" value="1"/>
</dbReference>
<organism evidence="8 9">
    <name type="scientific">Muriicola jejuensis</name>
    <dbReference type="NCBI Taxonomy" id="504488"/>
    <lineage>
        <taxon>Bacteria</taxon>
        <taxon>Pseudomonadati</taxon>
        <taxon>Bacteroidota</taxon>
        <taxon>Flavobacteriia</taxon>
        <taxon>Flavobacteriales</taxon>
        <taxon>Flavobacteriaceae</taxon>
        <taxon>Muriicola</taxon>
    </lineage>
</organism>
<evidence type="ECO:0000259" key="7">
    <source>
        <dbReference type="PROSITE" id="PS51471"/>
    </source>
</evidence>
<gene>
    <name evidence="8" type="ORF">GWK09_13035</name>
</gene>
<dbReference type="Gene3D" id="2.60.120.620">
    <property type="entry name" value="q2cbj1_9rhob like domain"/>
    <property type="match status" value="1"/>
</dbReference>
<evidence type="ECO:0000256" key="2">
    <source>
        <dbReference type="ARBA" id="ARBA00022723"/>
    </source>
</evidence>
<comment type="caution">
    <text evidence="8">The sequence shown here is derived from an EMBL/GenBank/DDBJ whole genome shotgun (WGS) entry which is preliminary data.</text>
</comment>
<name>A0A6P0UFQ2_9FLAO</name>